<evidence type="ECO:0000256" key="2">
    <source>
        <dbReference type="ARBA" id="ARBA00004699"/>
    </source>
</evidence>
<comment type="subunit">
    <text evidence="4">Homodimer.</text>
</comment>
<organism evidence="13 14">
    <name type="scientific">Candidatus Yanofskybacteria bacterium RIFCSPHIGHO2_02_FULL_43_15c</name>
    <dbReference type="NCBI Taxonomy" id="1802679"/>
    <lineage>
        <taxon>Bacteria</taxon>
        <taxon>Candidatus Yanofskyibacteriota</taxon>
    </lineage>
</organism>
<evidence type="ECO:0000256" key="5">
    <source>
        <dbReference type="ARBA" id="ARBA00012730"/>
    </source>
</evidence>
<dbReference type="EMBL" id="MGJT01000020">
    <property type="protein sequence ID" value="OGN12242.1"/>
    <property type="molecule type" value="Genomic_DNA"/>
</dbReference>
<feature type="binding site" evidence="11">
    <location>
        <position position="205"/>
    </location>
    <ligand>
        <name>alpha-D-mannose 1-phosphate</name>
        <dbReference type="ChEBI" id="CHEBI:58409"/>
    </ligand>
</feature>
<dbReference type="Gene3D" id="3.40.50.1000">
    <property type="entry name" value="HAD superfamily/HAD-like"/>
    <property type="match status" value="1"/>
</dbReference>
<comment type="similarity">
    <text evidence="3">Belongs to the eukaryotic PMM family.</text>
</comment>
<evidence type="ECO:0000256" key="7">
    <source>
        <dbReference type="ARBA" id="ARBA00022723"/>
    </source>
</evidence>
<dbReference type="InterPro" id="IPR023214">
    <property type="entry name" value="HAD_sf"/>
</dbReference>
<dbReference type="Gene3D" id="3.30.1240.20">
    <property type="match status" value="1"/>
</dbReference>
<dbReference type="AlphaFoldDB" id="A0A1F8FGH3"/>
<dbReference type="GO" id="GO:0006013">
    <property type="term" value="P:mannose metabolic process"/>
    <property type="evidence" value="ECO:0007669"/>
    <property type="project" value="TreeGrafter"/>
</dbReference>
<evidence type="ECO:0000256" key="10">
    <source>
        <dbReference type="PIRSR" id="PIRSR605002-1"/>
    </source>
</evidence>
<protein>
    <recommendedName>
        <fullName evidence="5">phosphomannomutase</fullName>
        <ecNumber evidence="5">5.4.2.8</ecNumber>
    </recommendedName>
</protein>
<keyword evidence="9" id="KW-0413">Isomerase</keyword>
<feature type="binding site" evidence="12">
    <location>
        <position position="25"/>
    </location>
    <ligand>
        <name>Mg(2+)</name>
        <dbReference type="ChEBI" id="CHEBI:18420"/>
        <label>1</label>
    </ligand>
</feature>
<comment type="caution">
    <text evidence="13">The sequence shown here is derived from an EMBL/GenBank/DDBJ whole genome shotgun (WGS) entry which is preliminary data.</text>
</comment>
<reference evidence="13 14" key="1">
    <citation type="journal article" date="2016" name="Nat. Commun.">
        <title>Thousands of microbial genomes shed light on interconnected biogeochemical processes in an aquifer system.</title>
        <authorList>
            <person name="Anantharaman K."/>
            <person name="Brown C.T."/>
            <person name="Hug L.A."/>
            <person name="Sharon I."/>
            <person name="Castelle C.J."/>
            <person name="Probst A.J."/>
            <person name="Thomas B.C."/>
            <person name="Singh A."/>
            <person name="Wilkins M.J."/>
            <person name="Karaoz U."/>
            <person name="Brodie E.L."/>
            <person name="Williams K.H."/>
            <person name="Hubbard S.S."/>
            <person name="Banfield J.F."/>
        </authorList>
    </citation>
    <scope>NUCLEOTIDE SEQUENCE [LARGE SCALE GENOMIC DNA]</scope>
</reference>
<dbReference type="EC" id="5.4.2.8" evidence="5"/>
<comment type="pathway">
    <text evidence="2">Nucleotide-sugar biosynthesis; GDP-alpha-D-mannose biosynthesis; alpha-D-mannose 1-phosphate from D-fructose 6-phosphate: step 2/2.</text>
</comment>
<evidence type="ECO:0000256" key="8">
    <source>
        <dbReference type="ARBA" id="ARBA00022842"/>
    </source>
</evidence>
<feature type="binding site" evidence="11">
    <location>
        <position position="151"/>
    </location>
    <ligand>
        <name>alpha-D-mannose 1-phosphate</name>
        <dbReference type="ChEBI" id="CHEBI:58409"/>
    </ligand>
</feature>
<name>A0A1F8FGH3_9BACT</name>
<evidence type="ECO:0000256" key="1">
    <source>
        <dbReference type="ARBA" id="ARBA00004496"/>
    </source>
</evidence>
<comment type="cofactor">
    <cofactor evidence="12">
        <name>Mg(2+)</name>
        <dbReference type="ChEBI" id="CHEBI:18420"/>
    </cofactor>
</comment>
<keyword evidence="6" id="KW-0963">Cytoplasm</keyword>
<evidence type="ECO:0000256" key="11">
    <source>
        <dbReference type="PIRSR" id="PIRSR605002-2"/>
    </source>
</evidence>
<evidence type="ECO:0000313" key="13">
    <source>
        <dbReference type="EMBL" id="OGN12242.1"/>
    </source>
</evidence>
<dbReference type="PANTHER" id="PTHR10466:SF0">
    <property type="entry name" value="PHOSPHOMANNOMUTASE"/>
    <property type="match status" value="1"/>
</dbReference>
<dbReference type="Proteomes" id="UP000178197">
    <property type="component" value="Unassembled WGS sequence"/>
</dbReference>
<dbReference type="InterPro" id="IPR036412">
    <property type="entry name" value="HAD-like_sf"/>
</dbReference>
<comment type="subcellular location">
    <subcellularLocation>
        <location evidence="1">Cytoplasm</location>
    </subcellularLocation>
</comment>
<proteinExistence type="inferred from homology"/>
<evidence type="ECO:0000256" key="6">
    <source>
        <dbReference type="ARBA" id="ARBA00022490"/>
    </source>
</evidence>
<feature type="active site" description="Proton donor/acceptor" evidence="10">
    <location>
        <position position="25"/>
    </location>
</feature>
<dbReference type="SUPFAM" id="SSF56784">
    <property type="entry name" value="HAD-like"/>
    <property type="match status" value="1"/>
</dbReference>
<dbReference type="GO" id="GO:0005829">
    <property type="term" value="C:cytosol"/>
    <property type="evidence" value="ECO:0007669"/>
    <property type="project" value="TreeGrafter"/>
</dbReference>
<keyword evidence="7 12" id="KW-0479">Metal-binding</keyword>
<accession>A0A1F8FGH3</accession>
<dbReference type="Pfam" id="PF08282">
    <property type="entry name" value="Hydrolase_3"/>
    <property type="match status" value="1"/>
</dbReference>
<feature type="binding site" evidence="12">
    <location>
        <position position="23"/>
    </location>
    <ligand>
        <name>Mg(2+)</name>
        <dbReference type="ChEBI" id="CHEBI:18420"/>
        <label>1</label>
    </ligand>
</feature>
<dbReference type="GO" id="GO:0016791">
    <property type="term" value="F:phosphatase activity"/>
    <property type="evidence" value="ECO:0007669"/>
    <property type="project" value="UniProtKB-ARBA"/>
</dbReference>
<dbReference type="InterPro" id="IPR005002">
    <property type="entry name" value="PMM"/>
</dbReference>
<dbReference type="GO" id="GO:0006487">
    <property type="term" value="P:protein N-linked glycosylation"/>
    <property type="evidence" value="ECO:0007669"/>
    <property type="project" value="TreeGrafter"/>
</dbReference>
<evidence type="ECO:0000256" key="9">
    <source>
        <dbReference type="ARBA" id="ARBA00023235"/>
    </source>
</evidence>
<evidence type="ECO:0000256" key="4">
    <source>
        <dbReference type="ARBA" id="ARBA00011738"/>
    </source>
</evidence>
<evidence type="ECO:0000256" key="12">
    <source>
        <dbReference type="PIRSR" id="PIRSR605002-3"/>
    </source>
</evidence>
<dbReference type="PANTHER" id="PTHR10466">
    <property type="entry name" value="PHOSPHOMANNOMUTASE"/>
    <property type="match status" value="1"/>
</dbReference>
<feature type="active site" description="Nucleophile" evidence="10">
    <location>
        <position position="23"/>
    </location>
</feature>
<evidence type="ECO:0000313" key="14">
    <source>
        <dbReference type="Proteomes" id="UP000178197"/>
    </source>
</evidence>
<dbReference type="GO" id="GO:0046872">
    <property type="term" value="F:metal ion binding"/>
    <property type="evidence" value="ECO:0007669"/>
    <property type="project" value="UniProtKB-KW"/>
</dbReference>
<keyword evidence="8 12" id="KW-0460">Magnesium</keyword>
<feature type="binding site" evidence="11">
    <location>
        <position position="203"/>
    </location>
    <ligand>
        <name>alpha-D-mannose 1-phosphate</name>
        <dbReference type="ChEBI" id="CHEBI:58409"/>
    </ligand>
</feature>
<dbReference type="UniPathway" id="UPA00126">
    <property type="reaction ID" value="UER00424"/>
</dbReference>
<dbReference type="GO" id="GO:0004615">
    <property type="term" value="F:phosphomannomutase activity"/>
    <property type="evidence" value="ECO:0007669"/>
    <property type="project" value="UniProtKB-EC"/>
</dbReference>
<sequence>MGENKPWHKIEEKHKKAKLVVFDLDGTLTPSKSDMDEEMARLIKNLLEKKMLAVISGGKYEQFKKQLLAKLTRSRFDLFKDPRSNLLKNLFLFPTSGATFYRYVAGDWQKIYAEKLTEEEKKRIMEAFEKTFKDLNYSHPEKIYGEVVEDRETQVTFSALGQEASVQIKEAWNKKYNIVRLKMMEILQKHLPDLEVRVGGLTSVDITRKGIDKEYGINQIKKHLGVDFNEMLFVGDALFPGGNDSAALRTGVPCFEVKGPEETKELIRALL</sequence>
<dbReference type="InterPro" id="IPR043169">
    <property type="entry name" value="PMM_cap"/>
</dbReference>
<evidence type="ECO:0000256" key="3">
    <source>
        <dbReference type="ARBA" id="ARBA00009736"/>
    </source>
</evidence>
<dbReference type="InterPro" id="IPR006379">
    <property type="entry name" value="HAD-SF_hydro_IIB"/>
</dbReference>
<dbReference type="NCBIfam" id="TIGR01484">
    <property type="entry name" value="HAD-SF-IIB"/>
    <property type="match status" value="1"/>
</dbReference>
<gene>
    <name evidence="13" type="ORF">A3C71_03055</name>
</gene>
<feature type="binding site" evidence="12">
    <location>
        <position position="236"/>
    </location>
    <ligand>
        <name>Mg(2+)</name>
        <dbReference type="ChEBI" id="CHEBI:18420"/>
        <label>1</label>
    </ligand>
</feature>
<dbReference type="GO" id="GO:0009298">
    <property type="term" value="P:GDP-mannose biosynthetic process"/>
    <property type="evidence" value="ECO:0007669"/>
    <property type="project" value="UniProtKB-UniPathway"/>
</dbReference>